<evidence type="ECO:0000256" key="1">
    <source>
        <dbReference type="SAM" id="Phobius"/>
    </source>
</evidence>
<keyword evidence="1" id="KW-1133">Transmembrane helix</keyword>
<comment type="caution">
    <text evidence="2">The sequence shown here is derived from an EMBL/GenBank/DDBJ whole genome shotgun (WGS) entry which is preliminary data.</text>
</comment>
<dbReference type="EMBL" id="CATNWA010009993">
    <property type="protein sequence ID" value="CAI9559136.1"/>
    <property type="molecule type" value="Genomic_DNA"/>
</dbReference>
<name>A0ABN9CGA2_9NEOB</name>
<evidence type="ECO:0000313" key="2">
    <source>
        <dbReference type="EMBL" id="CAI9559136.1"/>
    </source>
</evidence>
<accession>A0ABN9CGA2</accession>
<gene>
    <name evidence="2" type="ORF">SPARVUS_LOCUS5020366</name>
</gene>
<keyword evidence="1" id="KW-0812">Transmembrane</keyword>
<feature type="non-terminal residue" evidence="2">
    <location>
        <position position="1"/>
    </location>
</feature>
<sequence length="113" mass="12256">FSTQKQYIFTPSYTRDIPCGNCSGKCSSFTLPCAPTMCPLGAASPAISSGRFAGNYPASVSCPCDVGTLTGRRPPPPAGNLQRKFYKNVIFWFFYILHICFVLCPACILSILS</sequence>
<dbReference type="Proteomes" id="UP001162483">
    <property type="component" value="Unassembled WGS sequence"/>
</dbReference>
<protein>
    <submittedName>
        <fullName evidence="2">Uncharacterized protein</fullName>
    </submittedName>
</protein>
<proteinExistence type="predicted"/>
<evidence type="ECO:0000313" key="3">
    <source>
        <dbReference type="Proteomes" id="UP001162483"/>
    </source>
</evidence>
<feature type="transmembrane region" description="Helical" evidence="1">
    <location>
        <begin position="89"/>
        <end position="112"/>
    </location>
</feature>
<keyword evidence="3" id="KW-1185">Reference proteome</keyword>
<feature type="non-terminal residue" evidence="2">
    <location>
        <position position="113"/>
    </location>
</feature>
<keyword evidence="1" id="KW-0472">Membrane</keyword>
<reference evidence="2" key="1">
    <citation type="submission" date="2023-05" db="EMBL/GenBank/DDBJ databases">
        <authorList>
            <person name="Stuckert A."/>
        </authorList>
    </citation>
    <scope>NUCLEOTIDE SEQUENCE</scope>
</reference>
<organism evidence="2 3">
    <name type="scientific">Staurois parvus</name>
    <dbReference type="NCBI Taxonomy" id="386267"/>
    <lineage>
        <taxon>Eukaryota</taxon>
        <taxon>Metazoa</taxon>
        <taxon>Chordata</taxon>
        <taxon>Craniata</taxon>
        <taxon>Vertebrata</taxon>
        <taxon>Euteleostomi</taxon>
        <taxon>Amphibia</taxon>
        <taxon>Batrachia</taxon>
        <taxon>Anura</taxon>
        <taxon>Neobatrachia</taxon>
        <taxon>Ranoidea</taxon>
        <taxon>Ranidae</taxon>
        <taxon>Staurois</taxon>
    </lineage>
</organism>